<dbReference type="AlphaFoldDB" id="A0A2M6WF64"/>
<dbReference type="GO" id="GO:0046872">
    <property type="term" value="F:metal ion binding"/>
    <property type="evidence" value="ECO:0007669"/>
    <property type="project" value="InterPro"/>
</dbReference>
<dbReference type="InterPro" id="IPR011249">
    <property type="entry name" value="Metalloenz_LuxS/M16"/>
</dbReference>
<dbReference type="EMBL" id="PFBJ01000003">
    <property type="protein sequence ID" value="PIT91416.1"/>
    <property type="molecule type" value="Genomic_DNA"/>
</dbReference>
<dbReference type="InterPro" id="IPR001431">
    <property type="entry name" value="Pept_M16_Zn_BS"/>
</dbReference>
<comment type="similarity">
    <text evidence="1 2">Belongs to the peptidase M16 family.</text>
</comment>
<evidence type="ECO:0000313" key="6">
    <source>
        <dbReference type="Proteomes" id="UP000228809"/>
    </source>
</evidence>
<evidence type="ECO:0000256" key="2">
    <source>
        <dbReference type="RuleBase" id="RU004447"/>
    </source>
</evidence>
<dbReference type="GO" id="GO:0006508">
    <property type="term" value="P:proteolysis"/>
    <property type="evidence" value="ECO:0007669"/>
    <property type="project" value="InterPro"/>
</dbReference>
<feature type="domain" description="Peptidase M16 N-terminal" evidence="3">
    <location>
        <begin position="20"/>
        <end position="134"/>
    </location>
</feature>
<organism evidence="5 6">
    <name type="scientific">Candidatus Kaiserbacteria bacterium CG10_big_fil_rev_8_21_14_0_10_49_17</name>
    <dbReference type="NCBI Taxonomy" id="1974609"/>
    <lineage>
        <taxon>Bacteria</taxon>
        <taxon>Candidatus Kaiseribacteriota</taxon>
    </lineage>
</organism>
<comment type="caution">
    <text evidence="5">The sequence shown here is derived from an EMBL/GenBank/DDBJ whole genome shotgun (WGS) entry which is preliminary data.</text>
</comment>
<name>A0A2M6WF64_9BACT</name>
<evidence type="ECO:0000313" key="5">
    <source>
        <dbReference type="EMBL" id="PIT91416.1"/>
    </source>
</evidence>
<evidence type="ECO:0008006" key="7">
    <source>
        <dbReference type="Google" id="ProtNLM"/>
    </source>
</evidence>
<dbReference type="Pfam" id="PF05193">
    <property type="entry name" value="Peptidase_M16_C"/>
    <property type="match status" value="1"/>
</dbReference>
<protein>
    <recommendedName>
        <fullName evidence="7">Peptidase M16</fullName>
    </recommendedName>
</protein>
<dbReference type="PANTHER" id="PTHR11851">
    <property type="entry name" value="METALLOPROTEASE"/>
    <property type="match status" value="1"/>
</dbReference>
<evidence type="ECO:0000259" key="4">
    <source>
        <dbReference type="Pfam" id="PF05193"/>
    </source>
</evidence>
<gene>
    <name evidence="5" type="ORF">COU17_00290</name>
</gene>
<dbReference type="Pfam" id="PF00675">
    <property type="entry name" value="Peptidase_M16"/>
    <property type="match status" value="1"/>
</dbReference>
<accession>A0A2M6WF64</accession>
<dbReference type="Gene3D" id="3.30.830.10">
    <property type="entry name" value="Metalloenzyme, LuxS/M16 peptidase-like"/>
    <property type="match status" value="2"/>
</dbReference>
<dbReference type="InterPro" id="IPR050361">
    <property type="entry name" value="MPP/UQCRC_Complex"/>
</dbReference>
<evidence type="ECO:0000256" key="1">
    <source>
        <dbReference type="ARBA" id="ARBA00007261"/>
    </source>
</evidence>
<dbReference type="PROSITE" id="PS00143">
    <property type="entry name" value="INSULINASE"/>
    <property type="match status" value="1"/>
</dbReference>
<proteinExistence type="inferred from homology"/>
<dbReference type="GO" id="GO:0004222">
    <property type="term" value="F:metalloendopeptidase activity"/>
    <property type="evidence" value="ECO:0007669"/>
    <property type="project" value="InterPro"/>
</dbReference>
<dbReference type="PANTHER" id="PTHR11851:SF49">
    <property type="entry name" value="MITOCHONDRIAL-PROCESSING PEPTIDASE SUBUNIT ALPHA"/>
    <property type="match status" value="1"/>
</dbReference>
<dbReference type="InterPro" id="IPR011765">
    <property type="entry name" value="Pept_M16_N"/>
</dbReference>
<dbReference type="SUPFAM" id="SSF63411">
    <property type="entry name" value="LuxS/MPP-like metallohydrolase"/>
    <property type="match status" value="2"/>
</dbReference>
<sequence length="421" mass="47292">MMQLHSKTLPNKLRIRVVEMPGSNAVTSLVLVGAGSRYEEKEISGISHFLEHMFFKGGEIYTTPKMVSETIDALGAECNAFTSKEFVGYYVKSGKRHLDTSLDVLSDMLISAKFPPEEIEKERGVILEEMAMYLDLPMYQVGWDFENLLFGDQPIGRDEIGTKELITTVTQQDFFDYKNALYTPENTVIILAGAVTESDIARIEKHFAFENGVRSKNALAYDPALASERFSIRIRPTEQYHLHFGVVGLSLRDERYPVQLLLSTILGGNMSSRMFQHVREALGLCYSIRTSSTGYTDVGVLTTRAGVKLGKVHDALAAIRYEYDRAAQEGVTEEELRKAQSYLCGKEDLQTEDTEQVALHYGLNQLLHERDESFEDLKKKINAVTTDQLNSLATELFAPERYNLALIGPDIDDAKAREAIS</sequence>
<dbReference type="InterPro" id="IPR007863">
    <property type="entry name" value="Peptidase_M16_C"/>
</dbReference>
<evidence type="ECO:0000259" key="3">
    <source>
        <dbReference type="Pfam" id="PF00675"/>
    </source>
</evidence>
<feature type="domain" description="Peptidase M16 C-terminal" evidence="4">
    <location>
        <begin position="169"/>
        <end position="341"/>
    </location>
</feature>
<reference evidence="6" key="1">
    <citation type="submission" date="2017-09" db="EMBL/GenBank/DDBJ databases">
        <title>Depth-based differentiation of microbial function through sediment-hosted aquifers and enrichment of novel symbionts in the deep terrestrial subsurface.</title>
        <authorList>
            <person name="Probst A.J."/>
            <person name="Ladd B."/>
            <person name="Jarett J.K."/>
            <person name="Geller-Mcgrath D.E."/>
            <person name="Sieber C.M.K."/>
            <person name="Emerson J.B."/>
            <person name="Anantharaman K."/>
            <person name="Thomas B.C."/>
            <person name="Malmstrom R."/>
            <person name="Stieglmeier M."/>
            <person name="Klingl A."/>
            <person name="Woyke T."/>
            <person name="Ryan C.M."/>
            <person name="Banfield J.F."/>
        </authorList>
    </citation>
    <scope>NUCLEOTIDE SEQUENCE [LARGE SCALE GENOMIC DNA]</scope>
</reference>
<dbReference type="Proteomes" id="UP000228809">
    <property type="component" value="Unassembled WGS sequence"/>
</dbReference>